<feature type="compositionally biased region" description="Low complexity" evidence="1">
    <location>
        <begin position="80"/>
        <end position="102"/>
    </location>
</feature>
<feature type="region of interest" description="Disordered" evidence="1">
    <location>
        <begin position="1"/>
        <end position="102"/>
    </location>
</feature>
<evidence type="ECO:0000313" key="2">
    <source>
        <dbReference type="EMBL" id="CAI9150115.1"/>
    </source>
</evidence>
<keyword evidence="3" id="KW-1185">Reference proteome</keyword>
<name>A0ABN8XL13_RANTA</name>
<comment type="caution">
    <text evidence="2">The sequence shown here is derived from an EMBL/GenBank/DDBJ whole genome shotgun (WGS) entry which is preliminary data.</text>
</comment>
<evidence type="ECO:0000313" key="3">
    <source>
        <dbReference type="Proteomes" id="UP001176941"/>
    </source>
</evidence>
<dbReference type="Proteomes" id="UP001176941">
    <property type="component" value="Unassembled WGS sequence"/>
</dbReference>
<proteinExistence type="predicted"/>
<sequence>MPVPPAPLGGGGGSEGATAVPGCRLALPQTQPRPEPGTDTAALRPRSPLSSRTRPRGPLSPKAAPRGPQGAAPPDPARPPRSALRPQAASAAPGAPGHTPRS</sequence>
<feature type="compositionally biased region" description="Low complexity" evidence="1">
    <location>
        <begin position="43"/>
        <end position="70"/>
    </location>
</feature>
<gene>
    <name evidence="2" type="ORF">MRATA1EN1_LOCUS31733</name>
</gene>
<protein>
    <submittedName>
        <fullName evidence="2">Uncharacterized protein</fullName>
    </submittedName>
</protein>
<organism evidence="2 3">
    <name type="scientific">Rangifer tarandus platyrhynchus</name>
    <name type="common">Svalbard reindeer</name>
    <dbReference type="NCBI Taxonomy" id="3082113"/>
    <lineage>
        <taxon>Eukaryota</taxon>
        <taxon>Metazoa</taxon>
        <taxon>Chordata</taxon>
        <taxon>Craniata</taxon>
        <taxon>Vertebrata</taxon>
        <taxon>Euteleostomi</taxon>
        <taxon>Mammalia</taxon>
        <taxon>Eutheria</taxon>
        <taxon>Laurasiatheria</taxon>
        <taxon>Artiodactyla</taxon>
        <taxon>Ruminantia</taxon>
        <taxon>Pecora</taxon>
        <taxon>Cervidae</taxon>
        <taxon>Odocoileinae</taxon>
        <taxon>Rangifer</taxon>
    </lineage>
</organism>
<evidence type="ECO:0000256" key="1">
    <source>
        <dbReference type="SAM" id="MobiDB-lite"/>
    </source>
</evidence>
<accession>A0ABN8XL13</accession>
<dbReference type="EMBL" id="CATKSN020000672">
    <property type="protein sequence ID" value="CAI9150115.1"/>
    <property type="molecule type" value="Genomic_DNA"/>
</dbReference>
<reference evidence="2" key="1">
    <citation type="submission" date="2023-04" db="EMBL/GenBank/DDBJ databases">
        <authorList>
            <consortium name="ELIXIR-Norway"/>
        </authorList>
    </citation>
    <scope>NUCLEOTIDE SEQUENCE [LARGE SCALE GENOMIC DNA]</scope>
</reference>